<feature type="compositionally biased region" description="Basic and acidic residues" evidence="1">
    <location>
        <begin position="32"/>
        <end position="44"/>
    </location>
</feature>
<feature type="region of interest" description="Disordered" evidence="1">
    <location>
        <begin position="32"/>
        <end position="52"/>
    </location>
</feature>
<dbReference type="Proteomes" id="UP000078551">
    <property type="component" value="Plasmid pRphaN771a"/>
</dbReference>
<organism evidence="2 3">
    <name type="scientific">Rhizobium phaseoli</name>
    <dbReference type="NCBI Taxonomy" id="396"/>
    <lineage>
        <taxon>Bacteria</taxon>
        <taxon>Pseudomonadati</taxon>
        <taxon>Pseudomonadota</taxon>
        <taxon>Alphaproteobacteria</taxon>
        <taxon>Hyphomicrobiales</taxon>
        <taxon>Rhizobiaceae</taxon>
        <taxon>Rhizobium/Agrobacterium group</taxon>
        <taxon>Rhizobium</taxon>
    </lineage>
</organism>
<gene>
    <name evidence="2" type="ORF">AMC81_PA00023</name>
</gene>
<dbReference type="RefSeq" id="WP_064832666.1">
    <property type="nucleotide sequence ID" value="NZ_CP013569.1"/>
</dbReference>
<keyword evidence="3" id="KW-1185">Reference proteome</keyword>
<sequence>MARSRKKLPYVGACADSDRASKTLAHHQERRAAKNALKREEDIPASKTFGDPWNGDKDGKIWVGYENAESLRK</sequence>
<name>A0ABM6CFL9_9HYPH</name>
<geneLocation type="plasmid" evidence="2 3">
    <name>pRphaN771a</name>
</geneLocation>
<protein>
    <submittedName>
        <fullName evidence="2">Uncharacterized protein</fullName>
    </submittedName>
</protein>
<evidence type="ECO:0000313" key="2">
    <source>
        <dbReference type="EMBL" id="ANL87047.1"/>
    </source>
</evidence>
<evidence type="ECO:0000313" key="3">
    <source>
        <dbReference type="Proteomes" id="UP000078551"/>
    </source>
</evidence>
<proteinExistence type="predicted"/>
<reference evidence="2 3" key="1">
    <citation type="submission" date="2015-11" db="EMBL/GenBank/DDBJ databases">
        <title>The limits of bacterial species coexistence and the symbiotic plasmid transference in sympatric Rhizobium populations.</title>
        <authorList>
            <person name="Perez-Carrascal O.M."/>
            <person name="VanInsberghe D."/>
            <person name="Juarez S."/>
            <person name="Polz M.F."/>
            <person name="Vinuesa P."/>
            <person name="Gonzalez V."/>
        </authorList>
    </citation>
    <scope>NUCLEOTIDE SEQUENCE [LARGE SCALE GENOMIC DNA]</scope>
    <source>
        <strain evidence="2 3">N771</strain>
        <plasmid evidence="2 3">pRphaN771a</plasmid>
    </source>
</reference>
<accession>A0ABM6CFL9</accession>
<keyword evidence="2" id="KW-0614">Plasmid</keyword>
<dbReference type="EMBL" id="CP013569">
    <property type="protein sequence ID" value="ANL87047.1"/>
    <property type="molecule type" value="Genomic_DNA"/>
</dbReference>
<evidence type="ECO:0000256" key="1">
    <source>
        <dbReference type="SAM" id="MobiDB-lite"/>
    </source>
</evidence>